<name>A0ABP9IIQ1_9ACTN</name>
<reference evidence="2" key="1">
    <citation type="journal article" date="2019" name="Int. J. Syst. Evol. Microbiol.">
        <title>The Global Catalogue of Microorganisms (GCM) 10K type strain sequencing project: providing services to taxonomists for standard genome sequencing and annotation.</title>
        <authorList>
            <consortium name="The Broad Institute Genomics Platform"/>
            <consortium name="The Broad Institute Genome Sequencing Center for Infectious Disease"/>
            <person name="Wu L."/>
            <person name="Ma J."/>
        </authorList>
    </citation>
    <scope>NUCLEOTIDE SEQUENCE [LARGE SCALE GENOMIC DNA]</scope>
    <source>
        <strain evidence="2">JCM 17657</strain>
    </source>
</reference>
<dbReference type="EMBL" id="BAABIV010000021">
    <property type="protein sequence ID" value="GAA4999101.1"/>
    <property type="molecule type" value="Genomic_DNA"/>
</dbReference>
<organism evidence="1 2">
    <name type="scientific">Streptomyces hyderabadensis</name>
    <dbReference type="NCBI Taxonomy" id="598549"/>
    <lineage>
        <taxon>Bacteria</taxon>
        <taxon>Bacillati</taxon>
        <taxon>Actinomycetota</taxon>
        <taxon>Actinomycetes</taxon>
        <taxon>Kitasatosporales</taxon>
        <taxon>Streptomycetaceae</taxon>
        <taxon>Streptomyces</taxon>
    </lineage>
</organism>
<proteinExistence type="predicted"/>
<dbReference type="RefSeq" id="WP_226025515.1">
    <property type="nucleotide sequence ID" value="NZ_BAABIV010000021.1"/>
</dbReference>
<gene>
    <name evidence="1" type="ORF">GCM10023257_48410</name>
</gene>
<evidence type="ECO:0000313" key="2">
    <source>
        <dbReference type="Proteomes" id="UP001500610"/>
    </source>
</evidence>
<protein>
    <submittedName>
        <fullName evidence="1">Uncharacterized protein</fullName>
    </submittedName>
</protein>
<sequence length="249" mass="27839">MSEDRNPEWSPGTDEALRRVEWPQNRMVPAETWEAILRERGPHEEDEAALGLLAGSGRQPHVGHGQGCHRIEILMENVDTALLLLTTLCPPPAHPALGRATEGITIPTSHNALIRTYGTGCFDEFVWVFAENAQSVQVDITERTRELRTILRSKEMITIRHDLGVHQLQVDDLVQWGVTDNADVLAWITRGEPEEWPTVIIQAGQLRSVVSPRSSTATILDLLTRSTVVPFFPPDFPGDQPEFLTNPYS</sequence>
<accession>A0ABP9IIQ1</accession>
<keyword evidence="2" id="KW-1185">Reference proteome</keyword>
<dbReference type="Proteomes" id="UP001500610">
    <property type="component" value="Unassembled WGS sequence"/>
</dbReference>
<evidence type="ECO:0000313" key="1">
    <source>
        <dbReference type="EMBL" id="GAA4999101.1"/>
    </source>
</evidence>
<comment type="caution">
    <text evidence="1">The sequence shown here is derived from an EMBL/GenBank/DDBJ whole genome shotgun (WGS) entry which is preliminary data.</text>
</comment>